<evidence type="ECO:0000313" key="5">
    <source>
        <dbReference type="RefSeq" id="XP_021853194.1"/>
    </source>
</evidence>
<evidence type="ECO:0000256" key="1">
    <source>
        <dbReference type="SAM" id="MobiDB-lite"/>
    </source>
</evidence>
<evidence type="ECO:0000259" key="2">
    <source>
        <dbReference type="Pfam" id="PF04859"/>
    </source>
</evidence>
<dbReference type="GeneID" id="110792684"/>
<protein>
    <submittedName>
        <fullName evidence="5">Protein GRAVITROPIC IN THE LIGHT 1</fullName>
    </submittedName>
</protein>
<dbReference type="InterPro" id="IPR056813">
    <property type="entry name" value="GIL1_IRKI_C"/>
</dbReference>
<evidence type="ECO:0000313" key="4">
    <source>
        <dbReference type="Proteomes" id="UP000813463"/>
    </source>
</evidence>
<sequence>MAKKVTNFSDLIQRVTASCLLHPLGSNRFMNQVDMTPDRFSQPTNTQLKSKLTNPENDDDEGYSSSSTKEEEEQESGEIYEDARETEEELQSKRYHNNTANWGREERENDVWMVMGQVFDSISSLKKAYAKLQEAHSPWDPEKMRVADEEVVAELRRMGVLRERFRRGGERKNVVVRAAETVSEVVAPYEAVMEEMKKEVKAKEVELEELRLKVSALNVSGNGKKNGRSSSRKKGGNFVQHQVPTSPTPDMFGVTMKQVRETSKSFTSYLVSLMRSAHWDLSAAVRSIEAAISTTGSTAISSTNPHQHQTKYALESYVLRKIFQGFDHETFYMDGTLYSLLNPSQFRNECFSKFRDMKSMDPSELLGILPSSPFGVYCSNKYQEIVHPKMEESLFANLDQRNQLLNGTHPRTPFYTEFLGLAKAVWLLHLLAFSLDPPPSHFEASRGAEFHMDYMESVVRYPAGKVPPGQVVGFPVSPGFKLGNGSVVKARVYLVPRN</sequence>
<dbReference type="InterPro" id="IPR040225">
    <property type="entry name" value="GIL1-like"/>
</dbReference>
<dbReference type="GO" id="GO:0009639">
    <property type="term" value="P:response to red or far red light"/>
    <property type="evidence" value="ECO:0007669"/>
    <property type="project" value="InterPro"/>
</dbReference>
<name>A0A9R0JZU1_SPIOL</name>
<dbReference type="PANTHER" id="PTHR31161">
    <property type="entry name" value="PROTEIN GRAVITROPIC IN THE LIGHT 1"/>
    <property type="match status" value="1"/>
</dbReference>
<proteinExistence type="predicted"/>
<dbReference type="OrthoDB" id="678887at2759"/>
<evidence type="ECO:0000259" key="3">
    <source>
        <dbReference type="Pfam" id="PF24994"/>
    </source>
</evidence>
<accession>A0A9R0JZU1</accession>
<dbReference type="Proteomes" id="UP000813463">
    <property type="component" value="Chromosome 6"/>
</dbReference>
<dbReference type="GO" id="GO:0009959">
    <property type="term" value="P:negative gravitropism"/>
    <property type="evidence" value="ECO:0007669"/>
    <property type="project" value="InterPro"/>
</dbReference>
<dbReference type="RefSeq" id="XP_021853194.1">
    <property type="nucleotide sequence ID" value="XM_021997502.2"/>
</dbReference>
<keyword evidence="4" id="KW-1185">Reference proteome</keyword>
<feature type="domain" description="GIL1/IRKI C-terminal" evidence="3">
    <location>
        <begin position="442"/>
        <end position="493"/>
    </location>
</feature>
<feature type="region of interest" description="Disordered" evidence="1">
    <location>
        <begin position="219"/>
        <end position="251"/>
    </location>
</feature>
<organism evidence="4 5">
    <name type="scientific">Spinacia oleracea</name>
    <name type="common">Spinach</name>
    <dbReference type="NCBI Taxonomy" id="3562"/>
    <lineage>
        <taxon>Eukaryota</taxon>
        <taxon>Viridiplantae</taxon>
        <taxon>Streptophyta</taxon>
        <taxon>Embryophyta</taxon>
        <taxon>Tracheophyta</taxon>
        <taxon>Spermatophyta</taxon>
        <taxon>Magnoliopsida</taxon>
        <taxon>eudicotyledons</taxon>
        <taxon>Gunneridae</taxon>
        <taxon>Pentapetalae</taxon>
        <taxon>Caryophyllales</taxon>
        <taxon>Chenopodiaceae</taxon>
        <taxon>Chenopodioideae</taxon>
        <taxon>Anserineae</taxon>
        <taxon>Spinacia</taxon>
    </lineage>
</organism>
<feature type="compositionally biased region" description="Basic residues" evidence="1">
    <location>
        <begin position="225"/>
        <end position="235"/>
    </location>
</feature>
<dbReference type="KEGG" id="soe:110792684"/>
<dbReference type="Pfam" id="PF04859">
    <property type="entry name" value="DUF641"/>
    <property type="match status" value="1"/>
</dbReference>
<reference evidence="4" key="1">
    <citation type="journal article" date="2021" name="Nat. Commun.">
        <title>Genomic analyses provide insights into spinach domestication and the genetic basis of agronomic traits.</title>
        <authorList>
            <person name="Cai X."/>
            <person name="Sun X."/>
            <person name="Xu C."/>
            <person name="Sun H."/>
            <person name="Wang X."/>
            <person name="Ge C."/>
            <person name="Zhang Z."/>
            <person name="Wang Q."/>
            <person name="Fei Z."/>
            <person name="Jiao C."/>
            <person name="Wang Q."/>
        </authorList>
    </citation>
    <scope>NUCLEOTIDE SEQUENCE [LARGE SCALE GENOMIC DNA]</scope>
    <source>
        <strain evidence="4">cv. Varoflay</strain>
    </source>
</reference>
<feature type="region of interest" description="Disordered" evidence="1">
    <location>
        <begin position="34"/>
        <end position="92"/>
    </location>
</feature>
<feature type="domain" description="DUF641" evidence="2">
    <location>
        <begin position="112"/>
        <end position="219"/>
    </location>
</feature>
<dbReference type="AlphaFoldDB" id="A0A9R0JZU1"/>
<dbReference type="InterPro" id="IPR006943">
    <property type="entry name" value="DUF641_pln"/>
</dbReference>
<dbReference type="Pfam" id="PF24994">
    <property type="entry name" value="GIL1_IRKI_C"/>
    <property type="match status" value="1"/>
</dbReference>
<reference evidence="5" key="2">
    <citation type="submission" date="2025-08" db="UniProtKB">
        <authorList>
            <consortium name="RefSeq"/>
        </authorList>
    </citation>
    <scope>IDENTIFICATION</scope>
    <source>
        <tissue evidence="5">Leaf</tissue>
    </source>
</reference>
<gene>
    <name evidence="5" type="primary">LOC110792684</name>
</gene>
<feature type="compositionally biased region" description="Polar residues" evidence="1">
    <location>
        <begin position="34"/>
        <end position="55"/>
    </location>
</feature>
<feature type="compositionally biased region" description="Acidic residues" evidence="1">
    <location>
        <begin position="70"/>
        <end position="89"/>
    </location>
</feature>